<keyword evidence="1" id="KW-1133">Transmembrane helix</keyword>
<dbReference type="Proteomes" id="UP000244338">
    <property type="component" value="Unassembled WGS sequence"/>
</dbReference>
<accession>A0A2R6XZY5</accession>
<gene>
    <name evidence="2" type="ORF">BSOLF_1055</name>
</gene>
<name>A0A2R6XZY5_9BACL</name>
<comment type="caution">
    <text evidence="2">The sequence shown here is derived from an EMBL/GenBank/DDBJ whole genome shotgun (WGS) entry which is preliminary data.</text>
</comment>
<evidence type="ECO:0000256" key="1">
    <source>
        <dbReference type="SAM" id="Phobius"/>
    </source>
</evidence>
<feature type="transmembrane region" description="Helical" evidence="1">
    <location>
        <begin position="20"/>
        <end position="37"/>
    </location>
</feature>
<sequence length="40" mass="4698">MLYENGLWINEGGTAVFPVPLWDGFLFIFSFSLYFPFHQP</sequence>
<proteinExistence type="predicted"/>
<reference evidence="3" key="1">
    <citation type="journal article" date="2018" name="Sci. Rep.">
        <title>Lignite coal burning seam in the remote Altai Mountains harbors a hydrogen-driven thermophilic microbial community.</title>
        <authorList>
            <person name="Kadnikov V.V."/>
            <person name="Mardanov A.V."/>
            <person name="Ivasenko D.A."/>
            <person name="Antsiferov D.V."/>
            <person name="Beletsky A.V."/>
            <person name="Karnachuk O.V."/>
            <person name="Ravin N.V."/>
        </authorList>
    </citation>
    <scope>NUCLEOTIDE SEQUENCE [LARGE SCALE GENOMIC DNA]</scope>
</reference>
<protein>
    <submittedName>
        <fullName evidence="2">Uncharacterized protein</fullName>
    </submittedName>
</protein>
<dbReference type="EMBL" id="PEBX01000055">
    <property type="protein sequence ID" value="PTQ55987.1"/>
    <property type="molecule type" value="Genomic_DNA"/>
</dbReference>
<organism evidence="2 3">
    <name type="scientific">Candidatus Carbonibacillus altaicus</name>
    <dbReference type="NCBI Taxonomy" id="2163959"/>
    <lineage>
        <taxon>Bacteria</taxon>
        <taxon>Bacillati</taxon>
        <taxon>Bacillota</taxon>
        <taxon>Bacilli</taxon>
        <taxon>Bacillales</taxon>
        <taxon>Candidatus Carbonibacillus</taxon>
    </lineage>
</organism>
<keyword evidence="1" id="KW-0472">Membrane</keyword>
<keyword evidence="1" id="KW-0812">Transmembrane</keyword>
<dbReference type="AlphaFoldDB" id="A0A2R6XZY5"/>
<evidence type="ECO:0000313" key="2">
    <source>
        <dbReference type="EMBL" id="PTQ55987.1"/>
    </source>
</evidence>
<evidence type="ECO:0000313" key="3">
    <source>
        <dbReference type="Proteomes" id="UP000244338"/>
    </source>
</evidence>